<reference evidence="9" key="2">
    <citation type="journal article" date="2018" name="Environ. Sci. Technol.">
        <title>The Toxicogenome of Hyalella azteca: A Model for Sediment Ecotoxicology and Evolutionary Toxicology.</title>
        <authorList>
            <person name="Poynton H.C."/>
            <person name="Hasenbein S."/>
            <person name="Benoit J.B."/>
            <person name="Sepulveda M.S."/>
            <person name="Poelchau M.F."/>
            <person name="Hughes D.S.T."/>
            <person name="Murali S.C."/>
            <person name="Chen S."/>
            <person name="Glastad K.M."/>
            <person name="Goodisman M.A.D."/>
            <person name="Werren J.H."/>
            <person name="Vineis J.H."/>
            <person name="Bowen J.L."/>
            <person name="Friedrich M."/>
            <person name="Jones J."/>
            <person name="Robertson H.M."/>
            <person name="Feyereisen R."/>
            <person name="Mechler-Hickson A."/>
            <person name="Mathers N."/>
            <person name="Lee C.E."/>
            <person name="Colbourne J.K."/>
            <person name="Biales A."/>
            <person name="Johnston J.S."/>
            <person name="Wellborn G.A."/>
            <person name="Rosendale A.J."/>
            <person name="Cridge A.G."/>
            <person name="Munoz-Torres M.C."/>
            <person name="Bain P.A."/>
            <person name="Manny A.R."/>
            <person name="Major K.M."/>
            <person name="Lambert F.N."/>
            <person name="Vulpe C.D."/>
            <person name="Tuck P."/>
            <person name="Blalock B.J."/>
            <person name="Lin Y.Y."/>
            <person name="Smith M.E."/>
            <person name="Ochoa-Acuna H."/>
            <person name="Chen M.M."/>
            <person name="Childers C.P."/>
            <person name="Qu J."/>
            <person name="Dugan S."/>
            <person name="Lee S.L."/>
            <person name="Chao H."/>
            <person name="Dinh H."/>
            <person name="Han Y."/>
            <person name="Doddapaneni H."/>
            <person name="Worley K.C."/>
            <person name="Muzny D.M."/>
            <person name="Gibbs R.A."/>
            <person name="Richards S."/>
        </authorList>
    </citation>
    <scope>NUCLEOTIDE SEQUENCE</scope>
    <source>
        <strain evidence="9">HAZT.00-mixed</strain>
        <tissue evidence="9">Whole organism</tissue>
    </source>
</reference>
<evidence type="ECO:0000256" key="7">
    <source>
        <dbReference type="PROSITE-ProRule" id="PRU00042"/>
    </source>
</evidence>
<keyword evidence="5" id="KW-0862">Zinc</keyword>
<keyword evidence="2" id="KW-0479">Metal-binding</keyword>
<dbReference type="Gene3D" id="3.30.160.60">
    <property type="entry name" value="Classic Zinc Finger"/>
    <property type="match status" value="2"/>
</dbReference>
<dbReference type="SMART" id="SM00355">
    <property type="entry name" value="ZnF_C2H2"/>
    <property type="match status" value="2"/>
</dbReference>
<keyword evidence="4 7" id="KW-0863">Zinc-finger</keyword>
<protein>
    <recommendedName>
        <fullName evidence="8">C2H2-type domain-containing protein</fullName>
    </recommendedName>
</protein>
<evidence type="ECO:0000256" key="6">
    <source>
        <dbReference type="ARBA" id="ARBA00023242"/>
    </source>
</evidence>
<dbReference type="SUPFAM" id="SSF57667">
    <property type="entry name" value="beta-beta-alpha zinc fingers"/>
    <property type="match status" value="2"/>
</dbReference>
<proteinExistence type="predicted"/>
<evidence type="ECO:0000256" key="4">
    <source>
        <dbReference type="ARBA" id="ARBA00022771"/>
    </source>
</evidence>
<reference evidence="9" key="1">
    <citation type="submission" date="2014-08" db="EMBL/GenBank/DDBJ databases">
        <authorList>
            <person name="Murali S."/>
            <person name="Richards S."/>
            <person name="Bandaranaike D."/>
            <person name="Bellair M."/>
            <person name="Blankenburg K."/>
            <person name="Chao H."/>
            <person name="Dinh H."/>
            <person name="Doddapaneni H."/>
            <person name="Dugan-Rocha S."/>
            <person name="Elkadiri S."/>
            <person name="Gnanaolivu R."/>
            <person name="Hughes D."/>
            <person name="Lee S."/>
            <person name="Li M."/>
            <person name="Ming W."/>
            <person name="Munidasa M."/>
            <person name="Muniz J."/>
            <person name="Nguyen L."/>
            <person name="Osuji N."/>
            <person name="Pu L.-L."/>
            <person name="Puazo M."/>
            <person name="Skinner E."/>
            <person name="Qu C."/>
            <person name="Quiroz J."/>
            <person name="Raj R."/>
            <person name="Weissenberger G."/>
            <person name="Xin Y."/>
            <person name="Zou X."/>
            <person name="Han Y."/>
            <person name="Worley K."/>
            <person name="Muzny D."/>
            <person name="Gibbs R."/>
        </authorList>
    </citation>
    <scope>NUCLEOTIDE SEQUENCE</scope>
    <source>
        <strain evidence="9">HAZT.00-mixed</strain>
        <tissue evidence="9">Whole organism</tissue>
    </source>
</reference>
<evidence type="ECO:0000259" key="8">
    <source>
        <dbReference type="PROSITE" id="PS50157"/>
    </source>
</evidence>
<comment type="subcellular location">
    <subcellularLocation>
        <location evidence="1">Nucleus</location>
    </subcellularLocation>
</comment>
<keyword evidence="3" id="KW-0677">Repeat</keyword>
<dbReference type="GO" id="GO:0008270">
    <property type="term" value="F:zinc ion binding"/>
    <property type="evidence" value="ECO:0007669"/>
    <property type="project" value="UniProtKB-KW"/>
</dbReference>
<accession>A0A6A0GS87</accession>
<evidence type="ECO:0000256" key="1">
    <source>
        <dbReference type="ARBA" id="ARBA00004123"/>
    </source>
</evidence>
<reference evidence="9" key="3">
    <citation type="submission" date="2019-06" db="EMBL/GenBank/DDBJ databases">
        <authorList>
            <person name="Poynton C."/>
            <person name="Hasenbein S."/>
            <person name="Benoit J.B."/>
            <person name="Sepulveda M.S."/>
            <person name="Poelchau M.F."/>
            <person name="Murali S.C."/>
            <person name="Chen S."/>
            <person name="Glastad K.M."/>
            <person name="Werren J.H."/>
            <person name="Vineis J.H."/>
            <person name="Bowen J.L."/>
            <person name="Friedrich M."/>
            <person name="Jones J."/>
            <person name="Robertson H.M."/>
            <person name="Feyereisen R."/>
            <person name="Mechler-Hickson A."/>
            <person name="Mathers N."/>
            <person name="Lee C.E."/>
            <person name="Colbourne J.K."/>
            <person name="Biales A."/>
            <person name="Johnston J.S."/>
            <person name="Wellborn G.A."/>
            <person name="Rosendale A.J."/>
            <person name="Cridge A.G."/>
            <person name="Munoz-Torres M.C."/>
            <person name="Bain P.A."/>
            <person name="Manny A.R."/>
            <person name="Major K.M."/>
            <person name="Lambert F.N."/>
            <person name="Vulpe C.D."/>
            <person name="Tuck P."/>
            <person name="Blalock B.J."/>
            <person name="Lin Y.-Y."/>
            <person name="Smith M.E."/>
            <person name="Ochoa-Acuna H."/>
            <person name="Chen M.-J.M."/>
            <person name="Childers C.P."/>
            <person name="Qu J."/>
            <person name="Dugan S."/>
            <person name="Lee S.L."/>
            <person name="Chao H."/>
            <person name="Dinh H."/>
            <person name="Han Y."/>
            <person name="Doddapaneni H."/>
            <person name="Worley K.C."/>
            <person name="Muzny D.M."/>
            <person name="Gibbs R.A."/>
            <person name="Richards S."/>
        </authorList>
    </citation>
    <scope>NUCLEOTIDE SEQUENCE</scope>
    <source>
        <strain evidence="9">HAZT.00-mixed</strain>
        <tissue evidence="9">Whole organism</tissue>
    </source>
</reference>
<dbReference type="GO" id="GO:0000981">
    <property type="term" value="F:DNA-binding transcription factor activity, RNA polymerase II-specific"/>
    <property type="evidence" value="ECO:0007669"/>
    <property type="project" value="TreeGrafter"/>
</dbReference>
<dbReference type="GO" id="GO:0005634">
    <property type="term" value="C:nucleus"/>
    <property type="evidence" value="ECO:0007669"/>
    <property type="project" value="UniProtKB-SubCell"/>
</dbReference>
<organism evidence="9">
    <name type="scientific">Hyalella azteca</name>
    <name type="common">Amphipod</name>
    <dbReference type="NCBI Taxonomy" id="294128"/>
    <lineage>
        <taxon>Eukaryota</taxon>
        <taxon>Metazoa</taxon>
        <taxon>Ecdysozoa</taxon>
        <taxon>Arthropoda</taxon>
        <taxon>Crustacea</taxon>
        <taxon>Multicrustacea</taxon>
        <taxon>Malacostraca</taxon>
        <taxon>Eumalacostraca</taxon>
        <taxon>Peracarida</taxon>
        <taxon>Amphipoda</taxon>
        <taxon>Senticaudata</taxon>
        <taxon>Talitrida</taxon>
        <taxon>Talitroidea</taxon>
        <taxon>Hyalellidae</taxon>
        <taxon>Hyalella</taxon>
    </lineage>
</organism>
<dbReference type="EMBL" id="JQDR03015466">
    <property type="protein sequence ID" value="KAA0186566.1"/>
    <property type="molecule type" value="Genomic_DNA"/>
</dbReference>
<dbReference type="PANTHER" id="PTHR24394">
    <property type="entry name" value="ZINC FINGER PROTEIN"/>
    <property type="match status" value="1"/>
</dbReference>
<feature type="domain" description="C2H2-type" evidence="8">
    <location>
        <begin position="112"/>
        <end position="139"/>
    </location>
</feature>
<comment type="caution">
    <text evidence="9">The sequence shown here is derived from an EMBL/GenBank/DDBJ whole genome shotgun (WGS) entry which is preliminary data.</text>
</comment>
<dbReference type="PANTHER" id="PTHR24394:SF44">
    <property type="entry name" value="ZINC FINGER PROTEIN 271-LIKE"/>
    <property type="match status" value="1"/>
</dbReference>
<keyword evidence="6" id="KW-0539">Nucleus</keyword>
<dbReference type="InterPro" id="IPR013087">
    <property type="entry name" value="Znf_C2H2_type"/>
</dbReference>
<name>A0A6A0GS87_HYAAZ</name>
<dbReference type="AlphaFoldDB" id="A0A6A0GS87"/>
<evidence type="ECO:0000256" key="3">
    <source>
        <dbReference type="ARBA" id="ARBA00022737"/>
    </source>
</evidence>
<dbReference type="Proteomes" id="UP000711488">
    <property type="component" value="Unassembled WGS sequence"/>
</dbReference>
<dbReference type="PROSITE" id="PS50157">
    <property type="entry name" value="ZINC_FINGER_C2H2_2"/>
    <property type="match status" value="1"/>
</dbReference>
<gene>
    <name evidence="9" type="ORF">HAZT_HAZT004251</name>
</gene>
<evidence type="ECO:0000313" key="9">
    <source>
        <dbReference type="EMBL" id="KAA0186566.1"/>
    </source>
</evidence>
<sequence>MCHSSATSYADLMTEESYLFDEETFVDSRRPGNVTESRKPEMEGVPPFATLDMHQLRTERSTYTDASTENSHILGARSFDSALPHASSLSSSSVVPYADLVLENLLTPRRTFECPVCRKEAVDRSTFKKHYTCHSGEKPYFCPESSTTFFRAVKGSPSIVVDSSTMTITGKRDFQRHYMTHTGEKPHACPFCMHRSVRKSDMLLHMSRRHGCNL</sequence>
<dbReference type="InterPro" id="IPR036236">
    <property type="entry name" value="Znf_C2H2_sf"/>
</dbReference>
<evidence type="ECO:0000256" key="5">
    <source>
        <dbReference type="ARBA" id="ARBA00022833"/>
    </source>
</evidence>
<evidence type="ECO:0000256" key="2">
    <source>
        <dbReference type="ARBA" id="ARBA00022723"/>
    </source>
</evidence>